<dbReference type="InterPro" id="IPR029058">
    <property type="entry name" value="AB_hydrolase_fold"/>
</dbReference>
<protein>
    <submittedName>
        <fullName evidence="2">Alpha-mannosidase</fullName>
    </submittedName>
</protein>
<keyword evidence="1" id="KW-0732">Signal</keyword>
<dbReference type="InterPro" id="IPR050583">
    <property type="entry name" value="Mycobacterial_A85_antigen"/>
</dbReference>
<dbReference type="OrthoDB" id="9784036at2"/>
<gene>
    <name evidence="2" type="ORF">DB895_08320</name>
</gene>
<dbReference type="Proteomes" id="UP000245449">
    <property type="component" value="Unassembled WGS sequence"/>
</dbReference>
<evidence type="ECO:0000256" key="1">
    <source>
        <dbReference type="SAM" id="SignalP"/>
    </source>
</evidence>
<sequence>MTLKSILSILILFVFCSIHSQNPDPQDEQAKQSTATKQVSTFTIEATQLQTTKKIWMYLPKNYATSTKKYPVIYIHDAQNVFDSKTSYSGEWNVDEKLDSLNAQVIVVGIEHGNDKRIEELTPYKNEKYGGGKADSYLEFIVKTLKPEIDKKYRTKTNARNTIIMGSSLGGLVSYYAILKYPTVFGKAGIFSPAFWINRKEIIELTENTKKLNTKIYFLCGDNEGDKDMVSDLNKIEDLVSGKRCECMKLTKKRIVKGGQHNEKLWRDGFVNAYLWLN</sequence>
<dbReference type="PANTHER" id="PTHR48098">
    <property type="entry name" value="ENTEROCHELIN ESTERASE-RELATED"/>
    <property type="match status" value="1"/>
</dbReference>
<organism evidence="2 3">
    <name type="scientific">Flavobacterium psychrotolerans</name>
    <dbReference type="NCBI Taxonomy" id="2169410"/>
    <lineage>
        <taxon>Bacteria</taxon>
        <taxon>Pseudomonadati</taxon>
        <taxon>Bacteroidota</taxon>
        <taxon>Flavobacteriia</taxon>
        <taxon>Flavobacteriales</taxon>
        <taxon>Flavobacteriaceae</taxon>
        <taxon>Flavobacterium</taxon>
    </lineage>
</organism>
<dbReference type="AlphaFoldDB" id="A0A2U1JJ57"/>
<feature type="chain" id="PRO_5015483619" evidence="1">
    <location>
        <begin position="21"/>
        <end position="278"/>
    </location>
</feature>
<dbReference type="SUPFAM" id="SSF53474">
    <property type="entry name" value="alpha/beta-Hydrolases"/>
    <property type="match status" value="1"/>
</dbReference>
<dbReference type="RefSeq" id="WP_116724903.1">
    <property type="nucleotide sequence ID" value="NZ_QCZI01000009.1"/>
</dbReference>
<reference evidence="2 3" key="1">
    <citation type="submission" date="2018-04" db="EMBL/GenBank/DDBJ databases">
        <title>Flavobacterium sp. nov., isolated from glacier ice.</title>
        <authorList>
            <person name="Liu Q."/>
            <person name="Xin Y.-H."/>
        </authorList>
    </citation>
    <scope>NUCLEOTIDE SEQUENCE [LARGE SCALE GENOMIC DNA]</scope>
    <source>
        <strain evidence="2 3">RB1R5</strain>
    </source>
</reference>
<dbReference type="EMBL" id="QCZI01000009">
    <property type="protein sequence ID" value="PWA05029.1"/>
    <property type="molecule type" value="Genomic_DNA"/>
</dbReference>
<comment type="caution">
    <text evidence="2">The sequence shown here is derived from an EMBL/GenBank/DDBJ whole genome shotgun (WGS) entry which is preliminary data.</text>
</comment>
<dbReference type="InterPro" id="IPR000801">
    <property type="entry name" value="Esterase-like"/>
</dbReference>
<keyword evidence="3" id="KW-1185">Reference proteome</keyword>
<dbReference type="Pfam" id="PF00756">
    <property type="entry name" value="Esterase"/>
    <property type="match status" value="1"/>
</dbReference>
<evidence type="ECO:0000313" key="3">
    <source>
        <dbReference type="Proteomes" id="UP000245449"/>
    </source>
</evidence>
<name>A0A2U1JJ57_9FLAO</name>
<dbReference type="Gene3D" id="3.40.50.1820">
    <property type="entry name" value="alpha/beta hydrolase"/>
    <property type="match status" value="1"/>
</dbReference>
<dbReference type="PANTHER" id="PTHR48098:SF6">
    <property type="entry name" value="FERRI-BACILLIBACTIN ESTERASE BESA"/>
    <property type="match status" value="1"/>
</dbReference>
<evidence type="ECO:0000313" key="2">
    <source>
        <dbReference type="EMBL" id="PWA05029.1"/>
    </source>
</evidence>
<proteinExistence type="predicted"/>
<feature type="signal peptide" evidence="1">
    <location>
        <begin position="1"/>
        <end position="20"/>
    </location>
</feature>
<accession>A0A2U1JJ57</accession>